<comment type="caution">
    <text evidence="8">The sequence shown here is derived from an EMBL/GenBank/DDBJ whole genome shotgun (WGS) entry which is preliminary data.</text>
</comment>
<dbReference type="PANTHER" id="PTHR43133:SF46">
    <property type="entry name" value="RNA POLYMERASE SIGMA-70 FACTOR ECF SUBFAMILY"/>
    <property type="match status" value="1"/>
</dbReference>
<keyword evidence="5" id="KW-0804">Transcription</keyword>
<keyword evidence="4" id="KW-0731">Sigma factor</keyword>
<comment type="similarity">
    <text evidence="1">Belongs to the sigma-70 factor family.</text>
</comment>
<evidence type="ECO:0000256" key="1">
    <source>
        <dbReference type="ARBA" id="ARBA00007788"/>
    </source>
</evidence>
<dbReference type="Proteomes" id="UP000646484">
    <property type="component" value="Unassembled WGS sequence"/>
</dbReference>
<evidence type="ECO:0000313" key="9">
    <source>
        <dbReference type="Proteomes" id="UP000646484"/>
    </source>
</evidence>
<evidence type="ECO:0000256" key="3">
    <source>
        <dbReference type="ARBA" id="ARBA00023015"/>
    </source>
</evidence>
<dbReference type="Gene3D" id="1.10.1740.10">
    <property type="match status" value="1"/>
</dbReference>
<dbReference type="Gene3D" id="1.10.10.10">
    <property type="entry name" value="Winged helix-like DNA-binding domain superfamily/Winged helix DNA-binding domain"/>
    <property type="match status" value="1"/>
</dbReference>
<dbReference type="InterPro" id="IPR014284">
    <property type="entry name" value="RNA_pol_sigma-70_dom"/>
</dbReference>
<gene>
    <name evidence="8" type="ORF">H8S64_19240</name>
</gene>
<dbReference type="SMART" id="SM00421">
    <property type="entry name" value="HTH_LUXR"/>
    <property type="match status" value="1"/>
</dbReference>
<dbReference type="InterPro" id="IPR000792">
    <property type="entry name" value="Tscrpt_reg_LuxR_C"/>
</dbReference>
<keyword evidence="3" id="KW-0805">Transcription regulation</keyword>
<sequence>MAFRAFHQEHVRLFCQFCTRFIDDPEVVRDIVQEAFIAMWERIATFREEAHVKAFLYATVRNKSINYLRDRRVELRSRERLFQLQSEAEFRDIAIEEEMYDFLCKRIEMLSEMQREVLWMHVDGLSNEEIAKKLNISVNTVLTHKQRAKNELRNYIRYFSLCITIFLKKNKDFM</sequence>
<evidence type="ECO:0000256" key="5">
    <source>
        <dbReference type="ARBA" id="ARBA00023163"/>
    </source>
</evidence>
<evidence type="ECO:0000256" key="2">
    <source>
        <dbReference type="ARBA" id="ARBA00021245"/>
    </source>
</evidence>
<feature type="domain" description="HTH luxR-type" evidence="7">
    <location>
        <begin position="107"/>
        <end position="159"/>
    </location>
</feature>
<dbReference type="PRINTS" id="PR00038">
    <property type="entry name" value="HTHLUXR"/>
</dbReference>
<dbReference type="InterPro" id="IPR036388">
    <property type="entry name" value="WH-like_DNA-bd_sf"/>
</dbReference>
<reference evidence="8 9" key="1">
    <citation type="submission" date="2020-08" db="EMBL/GenBank/DDBJ databases">
        <title>Genome public.</title>
        <authorList>
            <person name="Liu C."/>
            <person name="Sun Q."/>
        </authorList>
    </citation>
    <scope>NUCLEOTIDE SEQUENCE [LARGE SCALE GENOMIC DNA]</scope>
    <source>
        <strain evidence="8 9">NSJ-56</strain>
    </source>
</reference>
<dbReference type="PANTHER" id="PTHR43133">
    <property type="entry name" value="RNA POLYMERASE ECF-TYPE SIGMA FACTO"/>
    <property type="match status" value="1"/>
</dbReference>
<evidence type="ECO:0000256" key="6">
    <source>
        <dbReference type="ARBA" id="ARBA00024701"/>
    </source>
</evidence>
<dbReference type="InterPro" id="IPR007627">
    <property type="entry name" value="RNA_pol_sigma70_r2"/>
</dbReference>
<dbReference type="SUPFAM" id="SSF88946">
    <property type="entry name" value="Sigma2 domain of RNA polymerase sigma factors"/>
    <property type="match status" value="1"/>
</dbReference>
<dbReference type="NCBIfam" id="TIGR02937">
    <property type="entry name" value="sigma70-ECF"/>
    <property type="match status" value="1"/>
</dbReference>
<dbReference type="RefSeq" id="WP_186978328.1">
    <property type="nucleotide sequence ID" value="NZ_JACOOH010000009.1"/>
</dbReference>
<evidence type="ECO:0000313" key="8">
    <source>
        <dbReference type="EMBL" id="MBC5623235.1"/>
    </source>
</evidence>
<dbReference type="InterPro" id="IPR016032">
    <property type="entry name" value="Sig_transdc_resp-reg_C-effctor"/>
</dbReference>
<organism evidence="8 9">
    <name type="scientific">Butyricimonas hominis</name>
    <dbReference type="NCBI Taxonomy" id="2763032"/>
    <lineage>
        <taxon>Bacteria</taxon>
        <taxon>Pseudomonadati</taxon>
        <taxon>Bacteroidota</taxon>
        <taxon>Bacteroidia</taxon>
        <taxon>Bacteroidales</taxon>
        <taxon>Odoribacteraceae</taxon>
        <taxon>Butyricimonas</taxon>
    </lineage>
</organism>
<comment type="function">
    <text evidence="6">Sigma factors are initiation factors that promote the attachment of RNA polymerase to specific initiation sites and are then released. Sigma-S contributes to the protection against external stress, thus playing a role in cellular fitness and survival.</text>
</comment>
<keyword evidence="9" id="KW-1185">Reference proteome</keyword>
<dbReference type="EMBL" id="JACOOH010000009">
    <property type="protein sequence ID" value="MBC5623235.1"/>
    <property type="molecule type" value="Genomic_DNA"/>
</dbReference>
<dbReference type="SUPFAM" id="SSF46894">
    <property type="entry name" value="C-terminal effector domain of the bipartite response regulators"/>
    <property type="match status" value="1"/>
</dbReference>
<accession>A0ABR7D7E4</accession>
<dbReference type="InterPro" id="IPR039425">
    <property type="entry name" value="RNA_pol_sigma-70-like"/>
</dbReference>
<dbReference type="Pfam" id="PF04542">
    <property type="entry name" value="Sigma70_r2"/>
    <property type="match status" value="1"/>
</dbReference>
<dbReference type="Pfam" id="PF08281">
    <property type="entry name" value="Sigma70_r4_2"/>
    <property type="match status" value="1"/>
</dbReference>
<dbReference type="InterPro" id="IPR013325">
    <property type="entry name" value="RNA_pol_sigma_r2"/>
</dbReference>
<name>A0ABR7D7E4_9BACT</name>
<proteinExistence type="inferred from homology"/>
<dbReference type="InterPro" id="IPR013249">
    <property type="entry name" value="RNA_pol_sigma70_r4_t2"/>
</dbReference>
<evidence type="ECO:0000256" key="4">
    <source>
        <dbReference type="ARBA" id="ARBA00023082"/>
    </source>
</evidence>
<protein>
    <recommendedName>
        <fullName evidence="2">RNA polymerase sigma factor SigS</fullName>
    </recommendedName>
</protein>
<evidence type="ECO:0000259" key="7">
    <source>
        <dbReference type="SMART" id="SM00421"/>
    </source>
</evidence>